<keyword evidence="2" id="KW-1185">Reference proteome</keyword>
<dbReference type="Proteomes" id="UP001500804">
    <property type="component" value="Unassembled WGS sequence"/>
</dbReference>
<dbReference type="EMBL" id="BAABJO010000025">
    <property type="protein sequence ID" value="GAA5132395.1"/>
    <property type="molecule type" value="Genomic_DNA"/>
</dbReference>
<sequence length="238" mass="25230">MTTKTTDERAEVQGRLDQITARIETRTGEIADIERRQLAAATAGEEPDPALATAKAARVDALQIDQRAAAAVRGQLDQIDAAIARERDLARLAQLRAQASEKAREAQEAADGFPTAAEAAVEALKAAAVDLVERHRRIRAAATEQERLSTAANVLAKALGEPVETGPVTYHWAGGQQVATPVDPVRGYLSRVTLPPSRDRIFHAAEKNPRATAEALGAVAAGSMPDPVNRGFSYSGGI</sequence>
<organism evidence="1 2">
    <name type="scientific">Pseudonocardia adelaidensis</name>
    <dbReference type="NCBI Taxonomy" id="648754"/>
    <lineage>
        <taxon>Bacteria</taxon>
        <taxon>Bacillati</taxon>
        <taxon>Actinomycetota</taxon>
        <taxon>Actinomycetes</taxon>
        <taxon>Pseudonocardiales</taxon>
        <taxon>Pseudonocardiaceae</taxon>
        <taxon>Pseudonocardia</taxon>
    </lineage>
</organism>
<reference evidence="2" key="1">
    <citation type="journal article" date="2019" name="Int. J. Syst. Evol. Microbiol.">
        <title>The Global Catalogue of Microorganisms (GCM) 10K type strain sequencing project: providing services to taxonomists for standard genome sequencing and annotation.</title>
        <authorList>
            <consortium name="The Broad Institute Genomics Platform"/>
            <consortium name="The Broad Institute Genome Sequencing Center for Infectious Disease"/>
            <person name="Wu L."/>
            <person name="Ma J."/>
        </authorList>
    </citation>
    <scope>NUCLEOTIDE SEQUENCE [LARGE SCALE GENOMIC DNA]</scope>
    <source>
        <strain evidence="2">JCM 18302</strain>
    </source>
</reference>
<evidence type="ECO:0000313" key="2">
    <source>
        <dbReference type="Proteomes" id="UP001500804"/>
    </source>
</evidence>
<name>A0ABP9NXR9_9PSEU</name>
<accession>A0ABP9NXR9</accession>
<protein>
    <submittedName>
        <fullName evidence="1">Uncharacterized protein</fullName>
    </submittedName>
</protein>
<evidence type="ECO:0000313" key="1">
    <source>
        <dbReference type="EMBL" id="GAA5132395.1"/>
    </source>
</evidence>
<gene>
    <name evidence="1" type="ORF">GCM10023320_56920</name>
</gene>
<comment type="caution">
    <text evidence="1">The sequence shown here is derived from an EMBL/GenBank/DDBJ whole genome shotgun (WGS) entry which is preliminary data.</text>
</comment>
<dbReference type="RefSeq" id="WP_345608951.1">
    <property type="nucleotide sequence ID" value="NZ_BAABJO010000025.1"/>
</dbReference>
<proteinExistence type="predicted"/>